<feature type="region of interest" description="Disordered" evidence="1">
    <location>
        <begin position="1"/>
        <end position="23"/>
    </location>
</feature>
<name>A0A8H4Z2M6_9HYPO</name>
<dbReference type="EMBL" id="JABEVY010000285">
    <property type="protein sequence ID" value="KAF5238733.1"/>
    <property type="molecule type" value="Genomic_DNA"/>
</dbReference>
<feature type="region of interest" description="Disordered" evidence="1">
    <location>
        <begin position="308"/>
        <end position="360"/>
    </location>
</feature>
<proteinExistence type="predicted"/>
<organism evidence="2 3">
    <name type="scientific">Fusarium anthophilum</name>
    <dbReference type="NCBI Taxonomy" id="48485"/>
    <lineage>
        <taxon>Eukaryota</taxon>
        <taxon>Fungi</taxon>
        <taxon>Dikarya</taxon>
        <taxon>Ascomycota</taxon>
        <taxon>Pezizomycotina</taxon>
        <taxon>Sordariomycetes</taxon>
        <taxon>Hypocreomycetidae</taxon>
        <taxon>Hypocreales</taxon>
        <taxon>Nectriaceae</taxon>
        <taxon>Fusarium</taxon>
        <taxon>Fusarium fujikuroi species complex</taxon>
    </lineage>
</organism>
<gene>
    <name evidence="2" type="ORF">FANTH_10231</name>
</gene>
<evidence type="ECO:0000313" key="3">
    <source>
        <dbReference type="Proteomes" id="UP000573603"/>
    </source>
</evidence>
<comment type="caution">
    <text evidence="2">The sequence shown here is derived from an EMBL/GenBank/DDBJ whole genome shotgun (WGS) entry which is preliminary data.</text>
</comment>
<dbReference type="Proteomes" id="UP000573603">
    <property type="component" value="Unassembled WGS sequence"/>
</dbReference>
<reference evidence="2 3" key="1">
    <citation type="journal article" date="2020" name="BMC Genomics">
        <title>Correction to: Identification and distribution of gene clusters required for synthesis of sphingolipid metabolism inhibitors in diverse species of the filamentous fungus Fusarium.</title>
        <authorList>
            <person name="Kim H.S."/>
            <person name="Lohmar J.M."/>
            <person name="Busman M."/>
            <person name="Brown D.W."/>
            <person name="Naumann T.A."/>
            <person name="Divon H.H."/>
            <person name="Lysoe E."/>
            <person name="Uhlig S."/>
            <person name="Proctor R.H."/>
        </authorList>
    </citation>
    <scope>NUCLEOTIDE SEQUENCE [LARGE SCALE GENOMIC DNA]</scope>
    <source>
        <strain evidence="2 3">NRRL 25214</strain>
    </source>
</reference>
<feature type="compositionally biased region" description="Acidic residues" evidence="1">
    <location>
        <begin position="317"/>
        <end position="333"/>
    </location>
</feature>
<sequence length="360" mass="40434">MPKSYGQNPKKRENKKQAASPPPVIGVDKVEQLFRDDINGGLRFFFGLTNNAPSFLPPSDRATYIHWLCYESPVMARTLELVWQFTIPRFGVMTVRPPDKTGIKNKMIAGRIDTTSGMEVFVANMNNMGTGMLQIIYRLIRITQVKAVKFHPLKLKNSYYDNIDRICVTKGPTRSVRFAFSSSSVVQRDVGGLEIEYDSNDMVRLGHVFSVVTKLLLDQPENQDRWVQNIDWIIGGCRELMSVIGTPEKIEFHLKLTSKELFDIFFGMIVPAVERARERRDLDQEAAKRHEQTIQGVMARKKQLSDEFVTDSHVEDGESSDVDNVAAEEAEAEAEAKLEQVEIDASGPGSPNGHQAQGGG</sequence>
<evidence type="ECO:0000313" key="2">
    <source>
        <dbReference type="EMBL" id="KAF5238733.1"/>
    </source>
</evidence>
<keyword evidence="3" id="KW-1185">Reference proteome</keyword>
<protein>
    <submittedName>
        <fullName evidence="2">Uncharacterized protein</fullName>
    </submittedName>
</protein>
<dbReference type="AlphaFoldDB" id="A0A8H4Z2M6"/>
<accession>A0A8H4Z2M6</accession>
<evidence type="ECO:0000256" key="1">
    <source>
        <dbReference type="SAM" id="MobiDB-lite"/>
    </source>
</evidence>